<keyword evidence="1" id="KW-0472">Membrane</keyword>
<feature type="transmembrane region" description="Helical" evidence="1">
    <location>
        <begin position="127"/>
        <end position="146"/>
    </location>
</feature>
<sequence length="167" mass="17448">MTGKQRVPSGFIIAAILTWIPAAALLTAHALQIPPDLIPVHWDGTGSADGFDSPTNVFWLSLVPSVICGVIAICVALAGSGLRRIQGALAFAAIATVAAAVSLQWAVDVRTAIDAQTIETNRIGAPFLLYLLAIGWGLVVYAAGTIGKHFPETEGKNSDESLSEKTQ</sequence>
<keyword evidence="1" id="KW-1133">Transmembrane helix</keyword>
<gene>
    <name evidence="2" type="ORF">E3O44_09090</name>
</gene>
<accession>A0ABY2IFZ3</accession>
<organism evidence="2 3">
    <name type="scientific">Cryobacterium algoricola</name>
    <dbReference type="NCBI Taxonomy" id="1259183"/>
    <lineage>
        <taxon>Bacteria</taxon>
        <taxon>Bacillati</taxon>
        <taxon>Actinomycetota</taxon>
        <taxon>Actinomycetes</taxon>
        <taxon>Micrococcales</taxon>
        <taxon>Microbacteriaceae</taxon>
        <taxon>Cryobacterium</taxon>
    </lineage>
</organism>
<protein>
    <submittedName>
        <fullName evidence="2">DUF1648 domain-containing protein</fullName>
    </submittedName>
</protein>
<reference evidence="2 3" key="1">
    <citation type="submission" date="2019-03" db="EMBL/GenBank/DDBJ databases">
        <title>Genomics of glacier-inhabiting Cryobacterium strains.</title>
        <authorList>
            <person name="Liu Q."/>
            <person name="Xin Y.-H."/>
        </authorList>
    </citation>
    <scope>NUCLEOTIDE SEQUENCE [LARGE SCALE GENOMIC DNA]</scope>
    <source>
        <strain evidence="2 3">MDB2-B</strain>
    </source>
</reference>
<feature type="transmembrane region" description="Helical" evidence="1">
    <location>
        <begin position="89"/>
        <end position="107"/>
    </location>
</feature>
<proteinExistence type="predicted"/>
<keyword evidence="3" id="KW-1185">Reference proteome</keyword>
<dbReference type="Proteomes" id="UP000297608">
    <property type="component" value="Unassembled WGS sequence"/>
</dbReference>
<evidence type="ECO:0000313" key="2">
    <source>
        <dbReference type="EMBL" id="TFB87270.1"/>
    </source>
</evidence>
<evidence type="ECO:0000256" key="1">
    <source>
        <dbReference type="SAM" id="Phobius"/>
    </source>
</evidence>
<name>A0ABY2IFZ3_9MICO</name>
<dbReference type="EMBL" id="SOFG01000011">
    <property type="protein sequence ID" value="TFB87270.1"/>
    <property type="molecule type" value="Genomic_DNA"/>
</dbReference>
<evidence type="ECO:0000313" key="3">
    <source>
        <dbReference type="Proteomes" id="UP000297608"/>
    </source>
</evidence>
<keyword evidence="1" id="KW-0812">Transmembrane</keyword>
<feature type="transmembrane region" description="Helical" evidence="1">
    <location>
        <begin position="57"/>
        <end position="77"/>
    </location>
</feature>
<comment type="caution">
    <text evidence="2">The sequence shown here is derived from an EMBL/GenBank/DDBJ whole genome shotgun (WGS) entry which is preliminary data.</text>
</comment>
<dbReference type="RefSeq" id="WP_134534426.1">
    <property type="nucleotide sequence ID" value="NZ_SOFG01000011.1"/>
</dbReference>